<dbReference type="EMBL" id="KY971609">
    <property type="protein sequence ID" value="ASD51908.1"/>
    <property type="molecule type" value="Genomic_DNA"/>
</dbReference>
<organism evidence="1 2">
    <name type="scientific">Pseudomonas phage PspYZU01</name>
    <dbReference type="NCBI Taxonomy" id="1983555"/>
    <lineage>
        <taxon>Viruses</taxon>
        <taxon>Duplodnaviria</taxon>
        <taxon>Heunggongvirae</taxon>
        <taxon>Uroviricota</taxon>
        <taxon>Caudoviricetes</taxon>
        <taxon>Casjensviridae</taxon>
        <taxon>Phobosvirus</taxon>
        <taxon>Phobosvirus PspYZU01</taxon>
    </lineage>
</organism>
<keyword evidence="2" id="KW-1185">Reference proteome</keyword>
<gene>
    <name evidence="1" type="ORF">PspYZU01_23</name>
</gene>
<evidence type="ECO:0000313" key="2">
    <source>
        <dbReference type="Proteomes" id="UP000248142"/>
    </source>
</evidence>
<sequence length="94" mass="10592">MAATPKQKNVNIGSRAFITQRKAGVKRAPLLSFAEAAKEFGISETSLRGMMCRQNPAPPQPEFKHRTGSYYNAKEFREWFKKAKALHAEATHVE</sequence>
<reference evidence="1 2" key="1">
    <citation type="submission" date="2017-04" db="EMBL/GenBank/DDBJ databases">
        <title>Isolation of lytic bacteriophages infecting Pseudomonas strains for biocontrol of fish and shrimp spoilage during chilled storage.</title>
        <authorList>
            <person name="Yang Z."/>
            <person name="Tao X."/>
            <person name="Gao L."/>
            <person name="Rao S."/>
        </authorList>
    </citation>
    <scope>NUCLEOTIDE SEQUENCE [LARGE SCALE GENOMIC DNA]</scope>
</reference>
<name>A0A2U7NLN3_9CAUD</name>
<dbReference type="Proteomes" id="UP000248142">
    <property type="component" value="Segment"/>
</dbReference>
<evidence type="ECO:0000313" key="1">
    <source>
        <dbReference type="EMBL" id="ASD51908.1"/>
    </source>
</evidence>
<proteinExistence type="predicted"/>
<protein>
    <submittedName>
        <fullName evidence="1">Uncharacterized protein</fullName>
    </submittedName>
</protein>
<accession>A0A2U7NLN3</accession>